<keyword evidence="3" id="KW-1185">Reference proteome</keyword>
<dbReference type="RefSeq" id="WP_322185996.1">
    <property type="nucleotide sequence ID" value="NZ_JAXLPB010000002.1"/>
</dbReference>
<dbReference type="EMBL" id="JAXLPB010000002">
    <property type="protein sequence ID" value="MDY8108520.1"/>
    <property type="molecule type" value="Genomic_DNA"/>
</dbReference>
<sequence>MIQGKPPTKLTRPTRAPHLSLGAALLAAFLAACSSTGSGDGLDETAASLEPAPQQAAATDFASLGEPAPYCPKVEVREGTGIIDKRAGQQSAYNANIIGAQSTCRVVAGQLRMKVEVAGRVAPGPAAPGTVELPLRIAILRGDDVIYSELGRASARAVAGGEAQNFSYVDDRIAFAVPSDQNITVFTGFDEGPPQ</sequence>
<evidence type="ECO:0000313" key="3">
    <source>
        <dbReference type="Proteomes" id="UP001294412"/>
    </source>
</evidence>
<dbReference type="Proteomes" id="UP001294412">
    <property type="component" value="Unassembled WGS sequence"/>
</dbReference>
<feature type="chain" id="PRO_5046905444" description="Lipoprotein" evidence="1">
    <location>
        <begin position="40"/>
        <end position="195"/>
    </location>
</feature>
<gene>
    <name evidence="2" type="ORF">U0C82_05050</name>
</gene>
<reference evidence="2 3" key="1">
    <citation type="submission" date="2023-12" db="EMBL/GenBank/DDBJ databases">
        <title>Description of Novel Strain Fulvimarina sp. 2208YS6-2-32 isolated from Uroteuthis (Photololigo) edulis.</title>
        <authorList>
            <person name="Park J.-S."/>
        </authorList>
    </citation>
    <scope>NUCLEOTIDE SEQUENCE [LARGE SCALE GENOMIC DNA]</scope>
    <source>
        <strain evidence="2 3">2208YS6-2-32</strain>
    </source>
</reference>
<comment type="caution">
    <text evidence="2">The sequence shown here is derived from an EMBL/GenBank/DDBJ whole genome shotgun (WGS) entry which is preliminary data.</text>
</comment>
<evidence type="ECO:0000256" key="1">
    <source>
        <dbReference type="SAM" id="SignalP"/>
    </source>
</evidence>
<name>A0ABU5I0D0_9HYPH</name>
<accession>A0ABU5I0D0</accession>
<dbReference type="PROSITE" id="PS51257">
    <property type="entry name" value="PROKAR_LIPOPROTEIN"/>
    <property type="match status" value="1"/>
</dbReference>
<evidence type="ECO:0000313" key="2">
    <source>
        <dbReference type="EMBL" id="MDY8108520.1"/>
    </source>
</evidence>
<keyword evidence="1" id="KW-0732">Signal</keyword>
<evidence type="ECO:0008006" key="4">
    <source>
        <dbReference type="Google" id="ProtNLM"/>
    </source>
</evidence>
<feature type="signal peptide" evidence="1">
    <location>
        <begin position="1"/>
        <end position="39"/>
    </location>
</feature>
<organism evidence="2 3">
    <name type="scientific">Fulvimarina uroteuthidis</name>
    <dbReference type="NCBI Taxonomy" id="3098149"/>
    <lineage>
        <taxon>Bacteria</taxon>
        <taxon>Pseudomonadati</taxon>
        <taxon>Pseudomonadota</taxon>
        <taxon>Alphaproteobacteria</taxon>
        <taxon>Hyphomicrobiales</taxon>
        <taxon>Aurantimonadaceae</taxon>
        <taxon>Fulvimarina</taxon>
    </lineage>
</organism>
<protein>
    <recommendedName>
        <fullName evidence="4">Lipoprotein</fullName>
    </recommendedName>
</protein>
<proteinExistence type="predicted"/>